<evidence type="ECO:0000259" key="11">
    <source>
        <dbReference type="Pfam" id="PF05425"/>
    </source>
</evidence>
<protein>
    <submittedName>
        <fullName evidence="12">Copper resistance protein CopC</fullName>
    </submittedName>
</protein>
<dbReference type="GO" id="GO:0006825">
    <property type="term" value="P:copper ion transport"/>
    <property type="evidence" value="ECO:0007669"/>
    <property type="project" value="InterPro"/>
</dbReference>
<dbReference type="GO" id="GO:0005886">
    <property type="term" value="C:plasma membrane"/>
    <property type="evidence" value="ECO:0007669"/>
    <property type="project" value="UniProtKB-SubCell"/>
</dbReference>
<dbReference type="Pfam" id="PF04234">
    <property type="entry name" value="CopC"/>
    <property type="match status" value="1"/>
</dbReference>
<sequence length="586" mass="60569">MPSASVPACSACSPVVPRSSRCAVAADEVTDVPRRSSRWRAIRLVTAAAACLLAVVSTAPPAAAHATLLSTDPVDGAVLAESPGAATFSFDEPVTVAADAVRVFDAAGEPVESTATTRDRVMTVDLPDELADGSYVVAWRVVSADGHPVAGSLTFAVGEPSPRVEPPPVAELDDPAVTTALSITQAIVYLGLFLTVGLAVFLAFLLPAGVRADRPRERARRVVSVASACCALAAVLSVPLGILDQQGIPVANLADADSWTSVTAGTLVALVLLLAGLLAVRLSLGSRLDGPRARGVLLAGVALAVSAPAVTGHTRTFGPQAVVIATDVLHVLAGGVWLGGLAGLALTLPTIAGRGSDAAVTLARWSTVAAGVLAALVASGSLLAWRIVGSWDGLLHTTYGRMLLVKIGLVAVAVALATWNRFVLLPRARSDDGHREQRASAVRLWRVVSAEVAVVVLVLGLTGFLVDRPPRASAEEVPEGRTGVVATMLGEEHQVLATLSPGRVGQNTVRIQLQDLAGEPVEPSRLPVVRVRSSEVDLGELDLTSDAAGTFRAEVVLPEPGRWEIQVSQRLGEFDNPVGVLTVEVD</sequence>
<dbReference type="InterPro" id="IPR008457">
    <property type="entry name" value="Cu-R_CopD_dom"/>
</dbReference>
<feature type="transmembrane region" description="Helical" evidence="9">
    <location>
        <begin position="44"/>
        <end position="63"/>
    </location>
</feature>
<dbReference type="InterPro" id="IPR014756">
    <property type="entry name" value="Ig_E-set"/>
</dbReference>
<keyword evidence="5" id="KW-0732">Signal</keyword>
<feature type="transmembrane region" description="Helical" evidence="9">
    <location>
        <begin position="222"/>
        <end position="242"/>
    </location>
</feature>
<comment type="caution">
    <text evidence="12">The sequence shown here is derived from an EMBL/GenBank/DDBJ whole genome shotgun (WGS) entry which is preliminary data.</text>
</comment>
<keyword evidence="4" id="KW-0479">Metal-binding</keyword>
<proteinExistence type="predicted"/>
<dbReference type="GO" id="GO:0005507">
    <property type="term" value="F:copper ion binding"/>
    <property type="evidence" value="ECO:0007669"/>
    <property type="project" value="InterPro"/>
</dbReference>
<dbReference type="OrthoDB" id="5242236at2"/>
<dbReference type="Pfam" id="PF05425">
    <property type="entry name" value="CopD"/>
    <property type="match status" value="1"/>
</dbReference>
<feature type="transmembrane region" description="Helical" evidence="9">
    <location>
        <begin position="365"/>
        <end position="388"/>
    </location>
</feature>
<evidence type="ECO:0000256" key="1">
    <source>
        <dbReference type="ARBA" id="ARBA00004651"/>
    </source>
</evidence>
<evidence type="ECO:0000313" key="12">
    <source>
        <dbReference type="EMBL" id="PVG81906.1"/>
    </source>
</evidence>
<dbReference type="SUPFAM" id="SSF81296">
    <property type="entry name" value="E set domains"/>
    <property type="match status" value="1"/>
</dbReference>
<evidence type="ECO:0000259" key="10">
    <source>
        <dbReference type="Pfam" id="PF04234"/>
    </source>
</evidence>
<dbReference type="InterPro" id="IPR008620">
    <property type="entry name" value="FixH"/>
</dbReference>
<dbReference type="InterPro" id="IPR032694">
    <property type="entry name" value="CopC/D"/>
</dbReference>
<feature type="transmembrane region" description="Helical" evidence="9">
    <location>
        <begin position="296"/>
        <end position="316"/>
    </location>
</feature>
<keyword evidence="3 9" id="KW-0812">Transmembrane</keyword>
<accession>A0A2T8F868</accession>
<keyword evidence="7" id="KW-0186">Copper</keyword>
<feature type="transmembrane region" description="Helical" evidence="9">
    <location>
        <begin position="444"/>
        <end position="466"/>
    </location>
</feature>
<dbReference type="Proteomes" id="UP000246018">
    <property type="component" value="Unassembled WGS sequence"/>
</dbReference>
<evidence type="ECO:0000256" key="3">
    <source>
        <dbReference type="ARBA" id="ARBA00022692"/>
    </source>
</evidence>
<dbReference type="GO" id="GO:0046688">
    <property type="term" value="P:response to copper ion"/>
    <property type="evidence" value="ECO:0007669"/>
    <property type="project" value="InterPro"/>
</dbReference>
<dbReference type="AlphaFoldDB" id="A0A2T8F868"/>
<dbReference type="GO" id="GO:0042597">
    <property type="term" value="C:periplasmic space"/>
    <property type="evidence" value="ECO:0007669"/>
    <property type="project" value="InterPro"/>
</dbReference>
<feature type="domain" description="Copper resistance protein D" evidence="11">
    <location>
        <begin position="361"/>
        <end position="465"/>
    </location>
</feature>
<evidence type="ECO:0000256" key="2">
    <source>
        <dbReference type="ARBA" id="ARBA00022475"/>
    </source>
</evidence>
<reference evidence="12 13" key="1">
    <citation type="submission" date="2018-04" db="EMBL/GenBank/DDBJ databases">
        <title>Genome of Nocardioides gansuensis WSJ-1.</title>
        <authorList>
            <person name="Wu S."/>
            <person name="Wang G."/>
        </authorList>
    </citation>
    <scope>NUCLEOTIDE SEQUENCE [LARGE SCALE GENOMIC DNA]</scope>
    <source>
        <strain evidence="12 13">WSJ-1</strain>
    </source>
</reference>
<keyword evidence="8 9" id="KW-0472">Membrane</keyword>
<evidence type="ECO:0000256" key="4">
    <source>
        <dbReference type="ARBA" id="ARBA00022723"/>
    </source>
</evidence>
<comment type="subcellular location">
    <subcellularLocation>
        <location evidence="1">Cell membrane</location>
        <topology evidence="1">Multi-pass membrane protein</topology>
    </subcellularLocation>
</comment>
<dbReference type="InterPro" id="IPR014755">
    <property type="entry name" value="Cu-Rt/internalin_Ig-like"/>
</dbReference>
<evidence type="ECO:0000256" key="5">
    <source>
        <dbReference type="ARBA" id="ARBA00022729"/>
    </source>
</evidence>
<gene>
    <name evidence="12" type="ORF">DDE18_14435</name>
</gene>
<keyword evidence="13" id="KW-1185">Reference proteome</keyword>
<feature type="domain" description="CopC" evidence="10">
    <location>
        <begin position="65"/>
        <end position="157"/>
    </location>
</feature>
<dbReference type="PANTHER" id="PTHR34820">
    <property type="entry name" value="INNER MEMBRANE PROTEIN YEBZ"/>
    <property type="match status" value="1"/>
</dbReference>
<feature type="transmembrane region" description="Helical" evidence="9">
    <location>
        <begin position="328"/>
        <end position="353"/>
    </location>
</feature>
<dbReference type="Pfam" id="PF05751">
    <property type="entry name" value="FixH"/>
    <property type="match status" value="1"/>
</dbReference>
<evidence type="ECO:0000256" key="7">
    <source>
        <dbReference type="ARBA" id="ARBA00023008"/>
    </source>
</evidence>
<feature type="transmembrane region" description="Helical" evidence="9">
    <location>
        <begin position="186"/>
        <end position="210"/>
    </location>
</feature>
<feature type="transmembrane region" description="Helical" evidence="9">
    <location>
        <begin position="403"/>
        <end position="423"/>
    </location>
</feature>
<dbReference type="EMBL" id="QDGZ01000006">
    <property type="protein sequence ID" value="PVG81906.1"/>
    <property type="molecule type" value="Genomic_DNA"/>
</dbReference>
<keyword evidence="6 9" id="KW-1133">Transmembrane helix</keyword>
<evidence type="ECO:0000256" key="6">
    <source>
        <dbReference type="ARBA" id="ARBA00022989"/>
    </source>
</evidence>
<evidence type="ECO:0000313" key="13">
    <source>
        <dbReference type="Proteomes" id="UP000246018"/>
    </source>
</evidence>
<organism evidence="12 13">
    <name type="scientific">Nocardioides gansuensis</name>
    <dbReference type="NCBI Taxonomy" id="2138300"/>
    <lineage>
        <taxon>Bacteria</taxon>
        <taxon>Bacillati</taxon>
        <taxon>Actinomycetota</taxon>
        <taxon>Actinomycetes</taxon>
        <taxon>Propionibacteriales</taxon>
        <taxon>Nocardioidaceae</taxon>
        <taxon>Nocardioides</taxon>
    </lineage>
</organism>
<keyword evidence="2" id="KW-1003">Cell membrane</keyword>
<dbReference type="PANTHER" id="PTHR34820:SF4">
    <property type="entry name" value="INNER MEMBRANE PROTEIN YEBZ"/>
    <property type="match status" value="1"/>
</dbReference>
<evidence type="ECO:0000256" key="8">
    <source>
        <dbReference type="ARBA" id="ARBA00023136"/>
    </source>
</evidence>
<feature type="transmembrane region" description="Helical" evidence="9">
    <location>
        <begin position="262"/>
        <end position="284"/>
    </location>
</feature>
<name>A0A2T8F868_9ACTN</name>
<evidence type="ECO:0000256" key="9">
    <source>
        <dbReference type="SAM" id="Phobius"/>
    </source>
</evidence>
<dbReference type="Gene3D" id="2.60.40.1220">
    <property type="match status" value="1"/>
</dbReference>
<dbReference type="InterPro" id="IPR007348">
    <property type="entry name" value="CopC_dom"/>
</dbReference>